<dbReference type="OrthoDB" id="2534600at2759"/>
<protein>
    <recommendedName>
        <fullName evidence="3">Zn(2)-C6 fungal-type domain-containing protein</fullName>
    </recommendedName>
</protein>
<feature type="compositionally biased region" description="Basic and acidic residues" evidence="2">
    <location>
        <begin position="602"/>
        <end position="614"/>
    </location>
</feature>
<dbReference type="SUPFAM" id="SSF57701">
    <property type="entry name" value="Zn2/Cys6 DNA-binding domain"/>
    <property type="match status" value="1"/>
</dbReference>
<keyword evidence="5" id="KW-1185">Reference proteome</keyword>
<reference evidence="4 5" key="1">
    <citation type="journal article" date="2013" name="MBio">
        <title>Genome sequencing of the plant pathogen Taphrina deformans, the causal agent of peach leaf curl.</title>
        <authorList>
            <person name="Cisse O.H."/>
            <person name="Almeida J.M.G.C.F."/>
            <person name="Fonseca A."/>
            <person name="Kumar A.A."/>
            <person name="Salojaervi J."/>
            <person name="Overmyer K."/>
            <person name="Hauser P.M."/>
            <person name="Pagni M."/>
        </authorList>
    </citation>
    <scope>NUCLEOTIDE SEQUENCE [LARGE SCALE GENOMIC DNA]</scope>
    <source>
        <strain evidence="5">PYCC 5710 / ATCC 11124 / CBS 356.35 / IMI 108563 / JCM 9778 / NBRC 8474</strain>
    </source>
</reference>
<dbReference type="PANTHER" id="PTHR31668:SF30">
    <property type="entry name" value="ZN(II)2CYS6 TRANSCRIPTION FACTOR (EUROFUNG)"/>
    <property type="match status" value="1"/>
</dbReference>
<name>R4X979_TAPDE</name>
<evidence type="ECO:0000256" key="1">
    <source>
        <dbReference type="ARBA" id="ARBA00023242"/>
    </source>
</evidence>
<dbReference type="PANTHER" id="PTHR31668">
    <property type="entry name" value="GLUCOSE TRANSPORT TRANSCRIPTION REGULATOR RGT1-RELATED-RELATED"/>
    <property type="match status" value="1"/>
</dbReference>
<dbReference type="Gene3D" id="4.10.240.10">
    <property type="entry name" value="Zn(2)-C6 fungal-type DNA-binding domain"/>
    <property type="match status" value="1"/>
</dbReference>
<proteinExistence type="predicted"/>
<feature type="domain" description="Zn(2)-C6 fungal-type" evidence="3">
    <location>
        <begin position="66"/>
        <end position="96"/>
    </location>
</feature>
<gene>
    <name evidence="4" type="ORF">TAPDE_000282</name>
</gene>
<dbReference type="VEuPathDB" id="FungiDB:TAPDE_000282"/>
<dbReference type="GO" id="GO:0008270">
    <property type="term" value="F:zinc ion binding"/>
    <property type="evidence" value="ECO:0007669"/>
    <property type="project" value="InterPro"/>
</dbReference>
<keyword evidence="1" id="KW-0539">Nucleus</keyword>
<dbReference type="Proteomes" id="UP000013776">
    <property type="component" value="Unassembled WGS sequence"/>
</dbReference>
<dbReference type="Pfam" id="PF00172">
    <property type="entry name" value="Zn_clus"/>
    <property type="match status" value="1"/>
</dbReference>
<dbReference type="CDD" id="cd00067">
    <property type="entry name" value="GAL4"/>
    <property type="match status" value="1"/>
</dbReference>
<evidence type="ECO:0000313" key="4">
    <source>
        <dbReference type="EMBL" id="CCG80732.1"/>
    </source>
</evidence>
<dbReference type="InterPro" id="IPR050797">
    <property type="entry name" value="Carb_Metab_Trans_Reg"/>
</dbReference>
<dbReference type="GO" id="GO:0000981">
    <property type="term" value="F:DNA-binding transcription factor activity, RNA polymerase II-specific"/>
    <property type="evidence" value="ECO:0007669"/>
    <property type="project" value="InterPro"/>
</dbReference>
<dbReference type="InterPro" id="IPR001138">
    <property type="entry name" value="Zn2Cys6_DnaBD"/>
</dbReference>
<dbReference type="PROSITE" id="PS00463">
    <property type="entry name" value="ZN2_CY6_FUNGAL_1"/>
    <property type="match status" value="1"/>
</dbReference>
<comment type="caution">
    <text evidence="4">The sequence shown here is derived from an EMBL/GenBank/DDBJ whole genome shotgun (WGS) entry which is preliminary data.</text>
</comment>
<sequence length="620" mass="69236">MESAFYVGPPTNEQAHNGQQFPIHNPEAYASGSNGNEPRGLEQQISEESPEEGKRTRLKRKRASKACDACRVRKVKCDATRIPCPQCAEHDIPCLFTVPAKKRGPPNAYVEAQKAKMAQQHQQNDGSVMQQMPFHPYQDSQNGADPRSYGMNAAIQAPLYQAHSPNFGTPVVPRTDIGLEELADPEVLNFIFDDFFTAIYPICPIILETQFRRTLSSPPLYTDDFLALCASIMSVTVAILRSNTVKYASLTLERCRMFALNRLGTGYRERMNVSIAATLEYLALSSGLRADIPIEENLESAMIRAEFSVAVQLLVATQLAKGSMSLVDAQLLKRMYTYIYYAQISLSVQGLPYQIDLESHTKLSETLGLDMVPLDLSDMELERLAQAGGDNTAATGQLSNLLNPSAKSYVPGLILYSGLYRIYLKDMPVRKDDSLEPAVRTSSICETLKQIRHFLEDVPEELRWQENNKVHGLGFEVQKANLHVSGMHLSSLLLEKCHELNYKSGADGAFDIDNERRHVISETLRITKEISERALEANGYAMVKRVRQIASALVEIIQSQPEGESVKAKEELSEFVEILGALDTGHARGHKRGSPVHQEPGSSRDESWRRFRNEETEDAQ</sequence>
<feature type="compositionally biased region" description="Polar residues" evidence="2">
    <location>
        <begin position="11"/>
        <end position="22"/>
    </location>
</feature>
<organism evidence="4 5">
    <name type="scientific">Taphrina deformans (strain PYCC 5710 / ATCC 11124 / CBS 356.35 / IMI 108563 / JCM 9778 / NBRC 8474)</name>
    <name type="common">Peach leaf curl fungus</name>
    <name type="synonym">Lalaria deformans</name>
    <dbReference type="NCBI Taxonomy" id="1097556"/>
    <lineage>
        <taxon>Eukaryota</taxon>
        <taxon>Fungi</taxon>
        <taxon>Dikarya</taxon>
        <taxon>Ascomycota</taxon>
        <taxon>Taphrinomycotina</taxon>
        <taxon>Taphrinomycetes</taxon>
        <taxon>Taphrinales</taxon>
        <taxon>Taphrinaceae</taxon>
        <taxon>Taphrina</taxon>
    </lineage>
</organism>
<dbReference type="STRING" id="1097556.R4X979"/>
<evidence type="ECO:0000313" key="5">
    <source>
        <dbReference type="Proteomes" id="UP000013776"/>
    </source>
</evidence>
<feature type="region of interest" description="Disordered" evidence="2">
    <location>
        <begin position="584"/>
        <end position="620"/>
    </location>
</feature>
<dbReference type="AlphaFoldDB" id="R4X979"/>
<accession>R4X979</accession>
<dbReference type="eggNOG" id="ENOG502SME5">
    <property type="taxonomic scope" value="Eukaryota"/>
</dbReference>
<evidence type="ECO:0000259" key="3">
    <source>
        <dbReference type="PROSITE" id="PS50048"/>
    </source>
</evidence>
<dbReference type="EMBL" id="CAHR02000005">
    <property type="protein sequence ID" value="CCG80732.1"/>
    <property type="molecule type" value="Genomic_DNA"/>
</dbReference>
<dbReference type="PROSITE" id="PS50048">
    <property type="entry name" value="ZN2_CY6_FUNGAL_2"/>
    <property type="match status" value="1"/>
</dbReference>
<dbReference type="InterPro" id="IPR036864">
    <property type="entry name" value="Zn2-C6_fun-type_DNA-bd_sf"/>
</dbReference>
<dbReference type="CDD" id="cd12148">
    <property type="entry name" value="fungal_TF_MHR"/>
    <property type="match status" value="1"/>
</dbReference>
<dbReference type="SMART" id="SM00066">
    <property type="entry name" value="GAL4"/>
    <property type="match status" value="1"/>
</dbReference>
<evidence type="ECO:0000256" key="2">
    <source>
        <dbReference type="SAM" id="MobiDB-lite"/>
    </source>
</evidence>
<feature type="region of interest" description="Disordered" evidence="2">
    <location>
        <begin position="1"/>
        <end position="63"/>
    </location>
</feature>